<gene>
    <name evidence="2" type="ORF">OVA965_LOCUS38239</name>
</gene>
<dbReference type="AlphaFoldDB" id="A0A8S2FQK7"/>
<proteinExistence type="predicted"/>
<dbReference type="Proteomes" id="UP000677228">
    <property type="component" value="Unassembled WGS sequence"/>
</dbReference>
<comment type="caution">
    <text evidence="2">The sequence shown here is derived from an EMBL/GenBank/DDBJ whole genome shotgun (WGS) entry which is preliminary data.</text>
</comment>
<evidence type="ECO:0000313" key="3">
    <source>
        <dbReference type="Proteomes" id="UP000677228"/>
    </source>
</evidence>
<sequence length="163" mass="18988">MAKEVFVDDQSEDDEFSVNIANFGSKEEQAEAEENFLEDINNLSDFEDDLIDKPKYTYITPFPQHHSSVELPLDESCLAESRYLFNHTTDHDYFTQNVSFSKFENDFERKQSSMQYYSSNTAVTDMNDDNSNTNFFTQTSPTNPRKRSAKYSSRLDILNESFD</sequence>
<evidence type="ECO:0000256" key="1">
    <source>
        <dbReference type="SAM" id="MobiDB-lite"/>
    </source>
</evidence>
<protein>
    <submittedName>
        <fullName evidence="2">Uncharacterized protein</fullName>
    </submittedName>
</protein>
<dbReference type="EMBL" id="CAJNOK010037416">
    <property type="protein sequence ID" value="CAF1530704.1"/>
    <property type="molecule type" value="Genomic_DNA"/>
</dbReference>
<accession>A0A8S2FQK7</accession>
<name>A0A8S2FQK7_9BILA</name>
<evidence type="ECO:0000313" key="2">
    <source>
        <dbReference type="EMBL" id="CAF1530704.1"/>
    </source>
</evidence>
<feature type="compositionally biased region" description="Polar residues" evidence="1">
    <location>
        <begin position="123"/>
        <end position="143"/>
    </location>
</feature>
<organism evidence="2 3">
    <name type="scientific">Didymodactylos carnosus</name>
    <dbReference type="NCBI Taxonomy" id="1234261"/>
    <lineage>
        <taxon>Eukaryota</taxon>
        <taxon>Metazoa</taxon>
        <taxon>Spiralia</taxon>
        <taxon>Gnathifera</taxon>
        <taxon>Rotifera</taxon>
        <taxon>Eurotatoria</taxon>
        <taxon>Bdelloidea</taxon>
        <taxon>Philodinida</taxon>
        <taxon>Philodinidae</taxon>
        <taxon>Didymodactylos</taxon>
    </lineage>
</organism>
<feature type="region of interest" description="Disordered" evidence="1">
    <location>
        <begin position="123"/>
        <end position="150"/>
    </location>
</feature>
<reference evidence="2" key="1">
    <citation type="submission" date="2021-02" db="EMBL/GenBank/DDBJ databases">
        <authorList>
            <person name="Nowell W R."/>
        </authorList>
    </citation>
    <scope>NUCLEOTIDE SEQUENCE</scope>
</reference>